<dbReference type="GO" id="GO:0000139">
    <property type="term" value="C:Golgi membrane"/>
    <property type="evidence" value="ECO:0007669"/>
    <property type="project" value="UniProtKB-SubCell"/>
</dbReference>
<comment type="similarity">
    <text evidence="2 9">Belongs to the sulfotransferase 2 family.</text>
</comment>
<dbReference type="InterPro" id="IPR018011">
    <property type="entry name" value="Carb_sulfotrans_8-10"/>
</dbReference>
<evidence type="ECO:0000256" key="3">
    <source>
        <dbReference type="ARBA" id="ARBA00022679"/>
    </source>
</evidence>
<dbReference type="EC" id="2.8.2.-" evidence="9"/>
<evidence type="ECO:0000313" key="10">
    <source>
        <dbReference type="EMBL" id="OWF40566.1"/>
    </source>
</evidence>
<name>A0A210PVS1_MIZYE</name>
<keyword evidence="8 9" id="KW-0325">Glycoprotein</keyword>
<evidence type="ECO:0000256" key="8">
    <source>
        <dbReference type="ARBA" id="ARBA00023180"/>
    </source>
</evidence>
<keyword evidence="11" id="KW-1185">Reference proteome</keyword>
<evidence type="ECO:0000256" key="1">
    <source>
        <dbReference type="ARBA" id="ARBA00004323"/>
    </source>
</evidence>
<evidence type="ECO:0000256" key="6">
    <source>
        <dbReference type="ARBA" id="ARBA00023034"/>
    </source>
</evidence>
<reference evidence="10 11" key="1">
    <citation type="journal article" date="2017" name="Nat. Ecol. Evol.">
        <title>Scallop genome provides insights into evolution of bilaterian karyotype and development.</title>
        <authorList>
            <person name="Wang S."/>
            <person name="Zhang J."/>
            <person name="Jiao W."/>
            <person name="Li J."/>
            <person name="Xun X."/>
            <person name="Sun Y."/>
            <person name="Guo X."/>
            <person name="Huan P."/>
            <person name="Dong B."/>
            <person name="Zhang L."/>
            <person name="Hu X."/>
            <person name="Sun X."/>
            <person name="Wang J."/>
            <person name="Zhao C."/>
            <person name="Wang Y."/>
            <person name="Wang D."/>
            <person name="Huang X."/>
            <person name="Wang R."/>
            <person name="Lv J."/>
            <person name="Li Y."/>
            <person name="Zhang Z."/>
            <person name="Liu B."/>
            <person name="Lu W."/>
            <person name="Hui Y."/>
            <person name="Liang J."/>
            <person name="Zhou Z."/>
            <person name="Hou R."/>
            <person name="Li X."/>
            <person name="Liu Y."/>
            <person name="Li H."/>
            <person name="Ning X."/>
            <person name="Lin Y."/>
            <person name="Zhao L."/>
            <person name="Xing Q."/>
            <person name="Dou J."/>
            <person name="Li Y."/>
            <person name="Mao J."/>
            <person name="Guo H."/>
            <person name="Dou H."/>
            <person name="Li T."/>
            <person name="Mu C."/>
            <person name="Jiang W."/>
            <person name="Fu Q."/>
            <person name="Fu X."/>
            <person name="Miao Y."/>
            <person name="Liu J."/>
            <person name="Yu Q."/>
            <person name="Li R."/>
            <person name="Liao H."/>
            <person name="Li X."/>
            <person name="Kong Y."/>
            <person name="Jiang Z."/>
            <person name="Chourrout D."/>
            <person name="Li R."/>
            <person name="Bao Z."/>
        </authorList>
    </citation>
    <scope>NUCLEOTIDE SEQUENCE [LARGE SCALE GENOMIC DNA]</scope>
    <source>
        <strain evidence="10 11">PY_sf001</strain>
    </source>
</reference>
<protein>
    <recommendedName>
        <fullName evidence="9">Carbohydrate sulfotransferase</fullName>
        <ecNumber evidence="9">2.8.2.-</ecNumber>
    </recommendedName>
</protein>
<dbReference type="EMBL" id="NEDP02005460">
    <property type="protein sequence ID" value="OWF40566.1"/>
    <property type="molecule type" value="Genomic_DNA"/>
</dbReference>
<evidence type="ECO:0000256" key="4">
    <source>
        <dbReference type="ARBA" id="ARBA00022692"/>
    </source>
</evidence>
<keyword evidence="9" id="KW-0119">Carbohydrate metabolism</keyword>
<keyword evidence="5 9" id="KW-1133">Transmembrane helix</keyword>
<dbReference type="Proteomes" id="UP000242188">
    <property type="component" value="Unassembled WGS sequence"/>
</dbReference>
<accession>A0A210PVS1</accession>
<evidence type="ECO:0000256" key="2">
    <source>
        <dbReference type="ARBA" id="ARBA00006339"/>
    </source>
</evidence>
<sequence length="394" mass="45303">MRRTLHTSVVTVIVWALVLSLSGISYFVQRYRSCETSIRGIVAKSVSDVPENFYRPSRQALTRLDRLYYGCQSECVKGYRLRYNQTKSRYDYSRKANISVCSVPKAGSTLFTLVLLALEVPEGTDIETIFQMKRSLVHAQSGRYLRKAYRQSVPARNVLVTRDPYRRLFSAYVDKQMLRLPTHDVNSSKLICGNYVTFDRFLSHILSKGFRGGYLDRHVAPIALLCEPCDTRYEFVAKQETLTEDITFLLENVTVVPKRTRELILRVLHGEVNARTLIGVIDTLVQRALDTCSNILDYISSLWTVFKIQGIIRYDIVFPREYLEQLPTVDVSVVTSVVKQAIAFHPLTIEDRNKQRRHALVTAYAGVSSHTIRGIQDMYFKDFVLFDYDIQPPL</sequence>
<keyword evidence="7 9" id="KW-0472">Membrane</keyword>
<dbReference type="PANTHER" id="PTHR12137:SF54">
    <property type="entry name" value="CARBOHYDRATE SULFOTRANSFERASE"/>
    <property type="match status" value="1"/>
</dbReference>
<organism evidence="10 11">
    <name type="scientific">Mizuhopecten yessoensis</name>
    <name type="common">Japanese scallop</name>
    <name type="synonym">Patinopecten yessoensis</name>
    <dbReference type="NCBI Taxonomy" id="6573"/>
    <lineage>
        <taxon>Eukaryota</taxon>
        <taxon>Metazoa</taxon>
        <taxon>Spiralia</taxon>
        <taxon>Lophotrochozoa</taxon>
        <taxon>Mollusca</taxon>
        <taxon>Bivalvia</taxon>
        <taxon>Autobranchia</taxon>
        <taxon>Pteriomorphia</taxon>
        <taxon>Pectinida</taxon>
        <taxon>Pectinoidea</taxon>
        <taxon>Pectinidae</taxon>
        <taxon>Mizuhopecten</taxon>
    </lineage>
</organism>
<gene>
    <name evidence="10" type="ORF">KP79_PYT25099</name>
</gene>
<comment type="subcellular location">
    <subcellularLocation>
        <location evidence="1 9">Golgi apparatus membrane</location>
        <topology evidence="1 9">Single-pass type II membrane protein</topology>
    </subcellularLocation>
</comment>
<evidence type="ECO:0000313" key="11">
    <source>
        <dbReference type="Proteomes" id="UP000242188"/>
    </source>
</evidence>
<dbReference type="OrthoDB" id="6380564at2759"/>
<dbReference type="Pfam" id="PF03567">
    <property type="entry name" value="Sulfotransfer_2"/>
    <property type="match status" value="1"/>
</dbReference>
<dbReference type="SUPFAM" id="SSF52540">
    <property type="entry name" value="P-loop containing nucleoside triphosphate hydrolases"/>
    <property type="match status" value="1"/>
</dbReference>
<keyword evidence="6 9" id="KW-0333">Golgi apparatus</keyword>
<keyword evidence="4 9" id="KW-0812">Transmembrane</keyword>
<evidence type="ECO:0000256" key="7">
    <source>
        <dbReference type="ARBA" id="ARBA00023136"/>
    </source>
</evidence>
<keyword evidence="3 9" id="KW-0808">Transferase</keyword>
<evidence type="ECO:0000256" key="5">
    <source>
        <dbReference type="ARBA" id="ARBA00022989"/>
    </source>
</evidence>
<dbReference type="InterPro" id="IPR027417">
    <property type="entry name" value="P-loop_NTPase"/>
</dbReference>
<comment type="caution">
    <text evidence="10">The sequence shown here is derived from an EMBL/GenBank/DDBJ whole genome shotgun (WGS) entry which is preliminary data.</text>
</comment>
<dbReference type="InterPro" id="IPR005331">
    <property type="entry name" value="Sulfotransferase"/>
</dbReference>
<dbReference type="GO" id="GO:0008146">
    <property type="term" value="F:sulfotransferase activity"/>
    <property type="evidence" value="ECO:0007669"/>
    <property type="project" value="InterPro"/>
</dbReference>
<dbReference type="AlphaFoldDB" id="A0A210PVS1"/>
<proteinExistence type="inferred from homology"/>
<dbReference type="PANTHER" id="PTHR12137">
    <property type="entry name" value="CARBOHYDRATE SULFOTRANSFERASE"/>
    <property type="match status" value="1"/>
</dbReference>
<dbReference type="GO" id="GO:0016051">
    <property type="term" value="P:carbohydrate biosynthetic process"/>
    <property type="evidence" value="ECO:0007669"/>
    <property type="project" value="InterPro"/>
</dbReference>
<keyword evidence="9" id="KW-0735">Signal-anchor</keyword>
<evidence type="ECO:0000256" key="9">
    <source>
        <dbReference type="RuleBase" id="RU364020"/>
    </source>
</evidence>
<feature type="transmembrane region" description="Helical" evidence="9">
    <location>
        <begin position="7"/>
        <end position="28"/>
    </location>
</feature>